<accession>A0A0D0D9B5</accession>
<feature type="non-terminal residue" evidence="1">
    <location>
        <position position="99"/>
    </location>
</feature>
<evidence type="ECO:0000313" key="1">
    <source>
        <dbReference type="EMBL" id="KIK73765.1"/>
    </source>
</evidence>
<dbReference type="HOGENOM" id="CLU_166268_0_0_1"/>
<feature type="non-terminal residue" evidence="1">
    <location>
        <position position="1"/>
    </location>
</feature>
<evidence type="ECO:0000313" key="2">
    <source>
        <dbReference type="Proteomes" id="UP000054538"/>
    </source>
</evidence>
<dbReference type="OrthoDB" id="3269232at2759"/>
<gene>
    <name evidence="1" type="ORF">PAXRUDRAFT_64030</name>
</gene>
<dbReference type="Proteomes" id="UP000054538">
    <property type="component" value="Unassembled WGS sequence"/>
</dbReference>
<keyword evidence="2" id="KW-1185">Reference proteome</keyword>
<name>A0A0D0D9B5_9AGAM</name>
<dbReference type="AlphaFoldDB" id="A0A0D0D9B5"/>
<reference evidence="1 2" key="1">
    <citation type="submission" date="2014-04" db="EMBL/GenBank/DDBJ databases">
        <authorList>
            <consortium name="DOE Joint Genome Institute"/>
            <person name="Kuo A."/>
            <person name="Kohler A."/>
            <person name="Jargeat P."/>
            <person name="Nagy L.G."/>
            <person name="Floudas D."/>
            <person name="Copeland A."/>
            <person name="Barry K.W."/>
            <person name="Cichocki N."/>
            <person name="Veneault-Fourrey C."/>
            <person name="LaButti K."/>
            <person name="Lindquist E.A."/>
            <person name="Lipzen A."/>
            <person name="Lundell T."/>
            <person name="Morin E."/>
            <person name="Murat C."/>
            <person name="Sun H."/>
            <person name="Tunlid A."/>
            <person name="Henrissat B."/>
            <person name="Grigoriev I.V."/>
            <person name="Hibbett D.S."/>
            <person name="Martin F."/>
            <person name="Nordberg H.P."/>
            <person name="Cantor M.N."/>
            <person name="Hua S.X."/>
        </authorList>
    </citation>
    <scope>NUCLEOTIDE SEQUENCE [LARGE SCALE GENOMIC DNA]</scope>
    <source>
        <strain evidence="1 2">Ve08.2h10</strain>
    </source>
</reference>
<reference evidence="2" key="2">
    <citation type="submission" date="2015-01" db="EMBL/GenBank/DDBJ databases">
        <title>Evolutionary Origins and Diversification of the Mycorrhizal Mutualists.</title>
        <authorList>
            <consortium name="DOE Joint Genome Institute"/>
            <consortium name="Mycorrhizal Genomics Consortium"/>
            <person name="Kohler A."/>
            <person name="Kuo A."/>
            <person name="Nagy L.G."/>
            <person name="Floudas D."/>
            <person name="Copeland A."/>
            <person name="Barry K.W."/>
            <person name="Cichocki N."/>
            <person name="Veneault-Fourrey C."/>
            <person name="LaButti K."/>
            <person name="Lindquist E.A."/>
            <person name="Lipzen A."/>
            <person name="Lundell T."/>
            <person name="Morin E."/>
            <person name="Murat C."/>
            <person name="Riley R."/>
            <person name="Ohm R."/>
            <person name="Sun H."/>
            <person name="Tunlid A."/>
            <person name="Henrissat B."/>
            <person name="Grigoriev I.V."/>
            <person name="Hibbett D.S."/>
            <person name="Martin F."/>
        </authorList>
    </citation>
    <scope>NUCLEOTIDE SEQUENCE [LARGE SCALE GENOMIC DNA]</scope>
    <source>
        <strain evidence="2">Ve08.2h10</strain>
    </source>
</reference>
<protein>
    <submittedName>
        <fullName evidence="1">Uncharacterized protein</fullName>
    </submittedName>
</protein>
<dbReference type="InParanoid" id="A0A0D0D9B5"/>
<sequence length="99" mass="11432">LLDEEPTNEKEHAYQIALHESYSCEAQYKSALFGLQSTVILQSMYCDWLSKQLAAQEKSQKKKKKGQLNGNGLPRLLTGDQFYERVVEHQKNAEEEKIE</sequence>
<proteinExistence type="predicted"/>
<dbReference type="EMBL" id="KN829443">
    <property type="protein sequence ID" value="KIK73765.1"/>
    <property type="molecule type" value="Genomic_DNA"/>
</dbReference>
<organism evidence="1 2">
    <name type="scientific">Paxillus rubicundulus Ve08.2h10</name>
    <dbReference type="NCBI Taxonomy" id="930991"/>
    <lineage>
        <taxon>Eukaryota</taxon>
        <taxon>Fungi</taxon>
        <taxon>Dikarya</taxon>
        <taxon>Basidiomycota</taxon>
        <taxon>Agaricomycotina</taxon>
        <taxon>Agaricomycetes</taxon>
        <taxon>Agaricomycetidae</taxon>
        <taxon>Boletales</taxon>
        <taxon>Paxilineae</taxon>
        <taxon>Paxillaceae</taxon>
        <taxon>Paxillus</taxon>
    </lineage>
</organism>